<dbReference type="KEGG" id="acip:CBP36_00940"/>
<dbReference type="KEGG" id="acis:CBP35_18015"/>
<gene>
    <name evidence="1" type="ORF">CBP36_00940</name>
</gene>
<accession>A0A240U921</accession>
<evidence type="ECO:0000313" key="1">
    <source>
        <dbReference type="EMBL" id="ART57616.1"/>
    </source>
</evidence>
<keyword evidence="2" id="KW-1185">Reference proteome</keyword>
<proteinExistence type="predicted"/>
<dbReference type="Proteomes" id="UP000194440">
    <property type="component" value="Chromosome"/>
</dbReference>
<dbReference type="AlphaFoldDB" id="A0A240U921"/>
<evidence type="ECO:0000313" key="2">
    <source>
        <dbReference type="Proteomes" id="UP000194440"/>
    </source>
</evidence>
<dbReference type="OrthoDB" id="2853714at2"/>
<dbReference type="RefSeq" id="WP_086926249.1">
    <property type="nucleotide sequence ID" value="NZ_CP021362.1"/>
</dbReference>
<name>A0A240U921_9BURK</name>
<reference evidence="1" key="1">
    <citation type="submission" date="2017-05" db="EMBL/GenBank/DDBJ databases">
        <title>Polyphasic characterization of four soil-derived phenanthrene-degrading Acidovorax strains and proposal of Acidovorax phenanthrenivorans sp. nov.</title>
        <authorList>
            <person name="Singleton D."/>
            <person name="Lee J."/>
            <person name="Dickey A.N."/>
            <person name="Stroud A."/>
            <person name="Scholl E.H."/>
            <person name="Wright F.A."/>
            <person name="Aitken M.D."/>
        </authorList>
    </citation>
    <scope>NUCLEOTIDE SEQUENCE</scope>
    <source>
        <strain evidence="1">P4</strain>
    </source>
</reference>
<organism evidence="1 2">
    <name type="scientific">Acidovorax carolinensis</name>
    <dbReference type="NCBI Taxonomy" id="553814"/>
    <lineage>
        <taxon>Bacteria</taxon>
        <taxon>Pseudomonadati</taxon>
        <taxon>Pseudomonadota</taxon>
        <taxon>Betaproteobacteria</taxon>
        <taxon>Burkholderiales</taxon>
        <taxon>Comamonadaceae</taxon>
        <taxon>Acidovorax</taxon>
    </lineage>
</organism>
<sequence length="123" mass="14338">MHTTNGDKTGSADAWLTYRGRWVNVTFMIKKGDEEYLVTLRDGHVTHLQPGPHVMPRWTFALVAGEDAWQRFWAHEPQPRFHDLMAMVKFKTLRVEGDPTIFMSNLLYFKELVKRLGGQLHAR</sequence>
<evidence type="ECO:0008006" key="3">
    <source>
        <dbReference type="Google" id="ProtNLM"/>
    </source>
</evidence>
<dbReference type="EMBL" id="CP021366">
    <property type="protein sequence ID" value="ART57616.1"/>
    <property type="molecule type" value="Genomic_DNA"/>
</dbReference>
<protein>
    <recommendedName>
        <fullName evidence="3">SCP2 domain-containing protein</fullName>
    </recommendedName>
</protein>